<evidence type="ECO:0008006" key="4">
    <source>
        <dbReference type="Google" id="ProtNLM"/>
    </source>
</evidence>
<reference evidence="3" key="1">
    <citation type="submission" date="2017-09" db="EMBL/GenBank/DDBJ databases">
        <title>Depth-based differentiation of microbial function through sediment-hosted aquifers and enrichment of novel symbionts in the deep terrestrial subsurface.</title>
        <authorList>
            <person name="Probst A.J."/>
            <person name="Ladd B."/>
            <person name="Jarett J.K."/>
            <person name="Geller-Mcgrath D.E."/>
            <person name="Sieber C.M.K."/>
            <person name="Emerson J.B."/>
            <person name="Anantharaman K."/>
            <person name="Thomas B.C."/>
            <person name="Malmstrom R."/>
            <person name="Stieglmeier M."/>
            <person name="Klingl A."/>
            <person name="Woyke T."/>
            <person name="Ryan C.M."/>
            <person name="Banfield J.F."/>
        </authorList>
    </citation>
    <scope>NUCLEOTIDE SEQUENCE [LARGE SCALE GENOMIC DNA]</scope>
</reference>
<sequence length="242" mass="26200">MRKIMVVAVAALLLLVPAAVIAQEWTEVKDEKVTVNEFFAMGRFISLKPVNDFLANNGFGSLGDNPMMYGVTTKNKAGDKVYWGLSAGTTIGEGIFNILAPNLIERNISRIGTDTVTNRAEFNMMFAEGIFEYEIVKLGGFSVAAGMGIGFGGASITVIGDNGGRYRKLSFLVNPVASAKYHFFEESGGGVIVSFTASYDYYPNIYWWPAEAGTLPQPDAFDMTGASVWVSVGIPVTEIKEK</sequence>
<evidence type="ECO:0000313" key="3">
    <source>
        <dbReference type="Proteomes" id="UP000229307"/>
    </source>
</evidence>
<keyword evidence="1" id="KW-0732">Signal</keyword>
<name>A0A2M7SEG6_9BACT</name>
<dbReference type="AlphaFoldDB" id="A0A2M7SEG6"/>
<evidence type="ECO:0000313" key="2">
    <source>
        <dbReference type="EMBL" id="PIZ17925.1"/>
    </source>
</evidence>
<dbReference type="Proteomes" id="UP000229307">
    <property type="component" value="Unassembled WGS sequence"/>
</dbReference>
<feature type="signal peptide" evidence="1">
    <location>
        <begin position="1"/>
        <end position="22"/>
    </location>
</feature>
<feature type="chain" id="PRO_5014760188" description="Outer membrane protein beta-barrel domain-containing protein" evidence="1">
    <location>
        <begin position="23"/>
        <end position="242"/>
    </location>
</feature>
<dbReference type="EMBL" id="PFMR01000064">
    <property type="protein sequence ID" value="PIZ17925.1"/>
    <property type="molecule type" value="Genomic_DNA"/>
</dbReference>
<evidence type="ECO:0000256" key="1">
    <source>
        <dbReference type="SAM" id="SignalP"/>
    </source>
</evidence>
<accession>A0A2M7SEG6</accession>
<proteinExistence type="predicted"/>
<gene>
    <name evidence="2" type="ORF">COY52_02110</name>
</gene>
<organism evidence="2 3">
    <name type="scientific">Candidatus Desantisbacteria bacterium CG_4_10_14_0_8_um_filter_48_22</name>
    <dbReference type="NCBI Taxonomy" id="1974543"/>
    <lineage>
        <taxon>Bacteria</taxon>
        <taxon>Candidatus Desantisiibacteriota</taxon>
    </lineage>
</organism>
<protein>
    <recommendedName>
        <fullName evidence="4">Outer membrane protein beta-barrel domain-containing protein</fullName>
    </recommendedName>
</protein>
<comment type="caution">
    <text evidence="2">The sequence shown here is derived from an EMBL/GenBank/DDBJ whole genome shotgun (WGS) entry which is preliminary data.</text>
</comment>